<organism evidence="2 3">
    <name type="scientific">Arcicella rigui</name>
    <dbReference type="NCBI Taxonomy" id="797020"/>
    <lineage>
        <taxon>Bacteria</taxon>
        <taxon>Pseudomonadati</taxon>
        <taxon>Bacteroidota</taxon>
        <taxon>Cytophagia</taxon>
        <taxon>Cytophagales</taxon>
        <taxon>Flectobacillaceae</taxon>
        <taxon>Arcicella</taxon>
    </lineage>
</organism>
<keyword evidence="3" id="KW-1185">Reference proteome</keyword>
<feature type="chain" id="PRO_5046905553" evidence="1">
    <location>
        <begin position="22"/>
        <end position="280"/>
    </location>
</feature>
<reference evidence="2 3" key="1">
    <citation type="submission" date="2023-12" db="EMBL/GenBank/DDBJ databases">
        <title>Novel species of the genus Arcicella isolated from rivers.</title>
        <authorList>
            <person name="Lu H."/>
        </authorList>
    </citation>
    <scope>NUCLEOTIDE SEQUENCE [LARGE SCALE GENOMIC DNA]</scope>
    <source>
        <strain evidence="2 3">KCTC 23307</strain>
    </source>
</reference>
<accession>A0ABU5QF03</accession>
<keyword evidence="1" id="KW-0732">Signal</keyword>
<comment type="caution">
    <text evidence="2">The sequence shown here is derived from an EMBL/GenBank/DDBJ whole genome shotgun (WGS) entry which is preliminary data.</text>
</comment>
<feature type="signal peptide" evidence="1">
    <location>
        <begin position="1"/>
        <end position="21"/>
    </location>
</feature>
<dbReference type="RefSeq" id="WP_323298284.1">
    <property type="nucleotide sequence ID" value="NZ_JAYFUM010000024.1"/>
</dbReference>
<evidence type="ECO:0000256" key="1">
    <source>
        <dbReference type="SAM" id="SignalP"/>
    </source>
</evidence>
<gene>
    <name evidence="2" type="ORF">VB248_18385</name>
</gene>
<dbReference type="EMBL" id="JAYFUM010000024">
    <property type="protein sequence ID" value="MEA5141127.1"/>
    <property type="molecule type" value="Genomic_DNA"/>
</dbReference>
<dbReference type="Proteomes" id="UP001302949">
    <property type="component" value="Unassembled WGS sequence"/>
</dbReference>
<name>A0ABU5QF03_9BACT</name>
<proteinExistence type="predicted"/>
<protein>
    <submittedName>
        <fullName evidence="2">Uncharacterized protein</fullName>
    </submittedName>
</protein>
<sequence>MKISQILLTSILCLVVCLVHAQDNLKAKYQLSTKDTLFKSPYIDQDEWRNTPVRHRYIHGGFAGTETRFSFYFPEKQNYQGRFFQYITPFPDNENLSQGAKGEDDKISFSISSGAYFIETNGGGKVDFAKPSFNSDPSIGAFRANAASASFSKIVAGKLYGTHRTYGYAFGGSGGAYRTIGSIENTDGVWDGVVPYVLGSPMAIPNVFAARMNAMRILHDKFPQIIDALDAGGSGDMYAGLNAEEKEALSEVTKMGFPPQSWFGYKTMGIHCSVSRNENG</sequence>
<evidence type="ECO:0000313" key="2">
    <source>
        <dbReference type="EMBL" id="MEA5141127.1"/>
    </source>
</evidence>
<evidence type="ECO:0000313" key="3">
    <source>
        <dbReference type="Proteomes" id="UP001302949"/>
    </source>
</evidence>